<dbReference type="GO" id="GO:0009279">
    <property type="term" value="C:cell outer membrane"/>
    <property type="evidence" value="ECO:0007669"/>
    <property type="project" value="UniProtKB-SubCell"/>
</dbReference>
<evidence type="ECO:0000313" key="10">
    <source>
        <dbReference type="Proteomes" id="UP000240009"/>
    </source>
</evidence>
<feature type="region of interest" description="Disordered" evidence="6">
    <location>
        <begin position="1"/>
        <end position="34"/>
    </location>
</feature>
<organism evidence="9 10">
    <name type="scientific">Blastopirellula marina</name>
    <dbReference type="NCBI Taxonomy" id="124"/>
    <lineage>
        <taxon>Bacteria</taxon>
        <taxon>Pseudomonadati</taxon>
        <taxon>Planctomycetota</taxon>
        <taxon>Planctomycetia</taxon>
        <taxon>Pirellulales</taxon>
        <taxon>Pirellulaceae</taxon>
        <taxon>Blastopirellula</taxon>
    </lineage>
</organism>
<protein>
    <recommendedName>
        <fullName evidence="11">NolW-like domain-containing protein</fullName>
    </recommendedName>
</protein>
<accession>A0A2S8F0G4</accession>
<evidence type="ECO:0000256" key="5">
    <source>
        <dbReference type="RuleBase" id="RU004004"/>
    </source>
</evidence>
<dbReference type="Pfam" id="PF00263">
    <property type="entry name" value="Secretin"/>
    <property type="match status" value="1"/>
</dbReference>
<reference evidence="9 10" key="1">
    <citation type="submission" date="2018-02" db="EMBL/GenBank/DDBJ databases">
        <title>Comparative genomes isolates from brazilian mangrove.</title>
        <authorList>
            <person name="Araujo J.E."/>
            <person name="Taketani R.G."/>
            <person name="Silva M.C.P."/>
            <person name="Loureco M.V."/>
            <person name="Andreote F.D."/>
        </authorList>
    </citation>
    <scope>NUCLEOTIDE SEQUENCE [LARGE SCALE GENOMIC DNA]</scope>
    <source>
        <strain evidence="9 10">HEX-2 MGV</strain>
    </source>
</reference>
<sequence>MTSARFGESNGMSRSQDGIRHAKTHNSKTTHCGSPSTALRVGVLSLVLGLLFVMAPTLAQAEGISPRIESALKQRGDLTLRETSLSHALQTISEIWNINVVLGSKVEGTINGTFRDAPLYDILDSLLLLNGYGYRPVGDSLVIVPLAELGTSNPMFRSETIPLEHASAVEIIPAVESLKSRGGSIQAIASANSLTVVDYPDHLEMIKNAVKNIDQVAAGSGAAPGTRIITDVLNYRPEYVNAKSLLEAIQSLISSDGRAAIVESENQVVVIDRPENLRMIEGMLHRLDVPKPQVRITALIYDIDLDDMESLGVDWTSVFKGRPDANGIPQNVFGLESAIAIPVAAGDPTGVMTFQTLSSSFDLKAVIDAVRQMDDSRLLADPNVVVVNREKAMIQIVTEIPYQQLTQTSAGGNIGTTAFREAGVMLTVTPRIAADGTIEMDVVPSFSRLTGYSDGPNPQPIIDKRETSTTVRVADGQVLVIGGLRQRVDISNDNGIPYLKDIKYVGKLFRYRQTQVRESELVVFLRTEILPCPTTGLNCRHTDAYEESFTKLDAIPQASQFPWPKMSPPPPGKRPTSFGPDPRRGMSAEGGMPAHETAPQWIEGEPIQTPANTEPILRESHVIRRFPMVR</sequence>
<evidence type="ECO:0000259" key="8">
    <source>
        <dbReference type="Pfam" id="PF03958"/>
    </source>
</evidence>
<gene>
    <name evidence="9" type="ORF">C5Y96_23985</name>
</gene>
<evidence type="ECO:0000256" key="4">
    <source>
        <dbReference type="RuleBase" id="RU004003"/>
    </source>
</evidence>
<evidence type="ECO:0000256" key="6">
    <source>
        <dbReference type="SAM" id="MobiDB-lite"/>
    </source>
</evidence>
<dbReference type="InterPro" id="IPR004846">
    <property type="entry name" value="T2SS/T3SS_dom"/>
</dbReference>
<comment type="caution">
    <text evidence="9">The sequence shown here is derived from an EMBL/GenBank/DDBJ whole genome shotgun (WGS) entry which is preliminary data.</text>
</comment>
<dbReference type="Gene3D" id="3.55.50.30">
    <property type="match status" value="1"/>
</dbReference>
<feature type="domain" description="NolW-like" evidence="8">
    <location>
        <begin position="235"/>
        <end position="293"/>
    </location>
</feature>
<dbReference type="GO" id="GO:0015627">
    <property type="term" value="C:type II protein secretion system complex"/>
    <property type="evidence" value="ECO:0007669"/>
    <property type="project" value="TreeGrafter"/>
</dbReference>
<comment type="similarity">
    <text evidence="4">Belongs to the bacterial secretin family.</text>
</comment>
<evidence type="ECO:0000313" key="9">
    <source>
        <dbReference type="EMBL" id="PQO25404.1"/>
    </source>
</evidence>
<dbReference type="InterPro" id="IPR038591">
    <property type="entry name" value="NolW-like_sf"/>
</dbReference>
<dbReference type="InterPro" id="IPR001775">
    <property type="entry name" value="GspD/PilQ"/>
</dbReference>
<evidence type="ECO:0000256" key="1">
    <source>
        <dbReference type="ARBA" id="ARBA00004370"/>
    </source>
</evidence>
<evidence type="ECO:0000259" key="7">
    <source>
        <dbReference type="Pfam" id="PF00263"/>
    </source>
</evidence>
<keyword evidence="3" id="KW-0472">Membrane</keyword>
<feature type="region of interest" description="Disordered" evidence="6">
    <location>
        <begin position="559"/>
        <end position="618"/>
    </location>
</feature>
<dbReference type="Gene3D" id="3.30.1370.120">
    <property type="match status" value="2"/>
</dbReference>
<evidence type="ECO:0008006" key="11">
    <source>
        <dbReference type="Google" id="ProtNLM"/>
    </source>
</evidence>
<evidence type="ECO:0000256" key="3">
    <source>
        <dbReference type="ARBA" id="ARBA00023136"/>
    </source>
</evidence>
<feature type="domain" description="Type II/III secretion system secretin-like" evidence="7">
    <location>
        <begin position="370"/>
        <end position="530"/>
    </location>
</feature>
<dbReference type="InterPro" id="IPR005644">
    <property type="entry name" value="NolW-like"/>
</dbReference>
<dbReference type="Proteomes" id="UP000240009">
    <property type="component" value="Unassembled WGS sequence"/>
</dbReference>
<dbReference type="PANTHER" id="PTHR30332:SF24">
    <property type="entry name" value="SECRETIN GSPD-RELATED"/>
    <property type="match status" value="1"/>
</dbReference>
<dbReference type="InterPro" id="IPR050810">
    <property type="entry name" value="Bact_Secretion_Sys_Channel"/>
</dbReference>
<keyword evidence="2" id="KW-0732">Signal</keyword>
<comment type="subcellular location">
    <subcellularLocation>
        <location evidence="5">Cell outer membrane</location>
    </subcellularLocation>
    <subcellularLocation>
        <location evidence="1">Membrane</location>
    </subcellularLocation>
</comment>
<dbReference type="Pfam" id="PF03958">
    <property type="entry name" value="Secretin_N"/>
    <property type="match status" value="2"/>
</dbReference>
<name>A0A2S8F0G4_9BACT</name>
<evidence type="ECO:0000256" key="2">
    <source>
        <dbReference type="ARBA" id="ARBA00022729"/>
    </source>
</evidence>
<dbReference type="PANTHER" id="PTHR30332">
    <property type="entry name" value="PROBABLE GENERAL SECRETION PATHWAY PROTEIN D"/>
    <property type="match status" value="1"/>
</dbReference>
<dbReference type="GO" id="GO:0009306">
    <property type="term" value="P:protein secretion"/>
    <property type="evidence" value="ECO:0007669"/>
    <property type="project" value="InterPro"/>
</dbReference>
<proteinExistence type="inferred from homology"/>
<feature type="domain" description="NolW-like" evidence="8">
    <location>
        <begin position="159"/>
        <end position="215"/>
    </location>
</feature>
<dbReference type="EMBL" id="PUIA01000081">
    <property type="protein sequence ID" value="PQO25404.1"/>
    <property type="molecule type" value="Genomic_DNA"/>
</dbReference>
<dbReference type="PRINTS" id="PR00811">
    <property type="entry name" value="BCTERIALGSPD"/>
</dbReference>
<dbReference type="AlphaFoldDB" id="A0A2S8F0G4"/>
<keyword evidence="5" id="KW-0813">Transport</keyword>